<dbReference type="Pfam" id="PF03466">
    <property type="entry name" value="LysR_substrate"/>
    <property type="match status" value="1"/>
</dbReference>
<accession>A0A0D0KZ13</accession>
<dbReference type="CDD" id="cd05466">
    <property type="entry name" value="PBP2_LTTR_substrate"/>
    <property type="match status" value="1"/>
</dbReference>
<sequence>MNSTPMEWSDVKVFLAIARTGTLMAAARQIGLSQPTMGRRLKALEASLSLTLFQRTSDGFVLTAEGESVLGHAERMEEQALAFQRELQGSEQQLEGSLRVSSSDWFGVYVLSPMLAGFIRRHPGVSVELLTDTRLLNLARREADLVFRIQPFDEPYILQRKLMHMDYAVFGTEGQEAPTAGDGTGTALVTLDTAYRDFPDVVWLRRMLPNARIAFASNSREVQARLCAAGTGLAVLPVALGGQTPGLRRIDLGEAPPGRDVWLGYHRDLRRLARLRALIDCTIEALAS</sequence>
<dbReference type="PANTHER" id="PTHR30537:SF3">
    <property type="entry name" value="TRANSCRIPTIONAL REGULATORY PROTEIN"/>
    <property type="match status" value="1"/>
</dbReference>
<dbReference type="SUPFAM" id="SSF46785">
    <property type="entry name" value="Winged helix' DNA-binding domain"/>
    <property type="match status" value="1"/>
</dbReference>
<dbReference type="PROSITE" id="PS50931">
    <property type="entry name" value="HTH_LYSR"/>
    <property type="match status" value="1"/>
</dbReference>
<dbReference type="RefSeq" id="WP_042579772.1">
    <property type="nucleotide sequence ID" value="NZ_JXQQ01000033.1"/>
</dbReference>
<dbReference type="SUPFAM" id="SSF53850">
    <property type="entry name" value="Periplasmic binding protein-like II"/>
    <property type="match status" value="1"/>
</dbReference>
<dbReference type="Gene3D" id="3.40.190.290">
    <property type="match status" value="1"/>
</dbReference>
<evidence type="ECO:0000256" key="3">
    <source>
        <dbReference type="ARBA" id="ARBA00023125"/>
    </source>
</evidence>
<evidence type="ECO:0000256" key="1">
    <source>
        <dbReference type="ARBA" id="ARBA00009437"/>
    </source>
</evidence>
<dbReference type="InterPro" id="IPR036388">
    <property type="entry name" value="WH-like_DNA-bd_sf"/>
</dbReference>
<dbReference type="Gene3D" id="1.10.10.10">
    <property type="entry name" value="Winged helix-like DNA-binding domain superfamily/Winged helix DNA-binding domain"/>
    <property type="match status" value="1"/>
</dbReference>
<feature type="domain" description="HTH lysR-type" evidence="5">
    <location>
        <begin position="6"/>
        <end position="63"/>
    </location>
</feature>
<organism evidence="6 7">
    <name type="scientific">Variovorax paradoxus</name>
    <dbReference type="NCBI Taxonomy" id="34073"/>
    <lineage>
        <taxon>Bacteria</taxon>
        <taxon>Pseudomonadati</taxon>
        <taxon>Pseudomonadota</taxon>
        <taxon>Betaproteobacteria</taxon>
        <taxon>Burkholderiales</taxon>
        <taxon>Comamonadaceae</taxon>
        <taxon>Variovorax</taxon>
    </lineage>
</organism>
<proteinExistence type="inferred from homology"/>
<keyword evidence="2" id="KW-0805">Transcription regulation</keyword>
<dbReference type="GO" id="GO:0003700">
    <property type="term" value="F:DNA-binding transcription factor activity"/>
    <property type="evidence" value="ECO:0007669"/>
    <property type="project" value="InterPro"/>
</dbReference>
<evidence type="ECO:0000313" key="6">
    <source>
        <dbReference type="EMBL" id="KIQ31397.1"/>
    </source>
</evidence>
<keyword evidence="4" id="KW-0804">Transcription</keyword>
<gene>
    <name evidence="6" type="ORF">RT97_16010</name>
</gene>
<comment type="similarity">
    <text evidence="1">Belongs to the LysR transcriptional regulatory family.</text>
</comment>
<evidence type="ECO:0000313" key="7">
    <source>
        <dbReference type="Proteomes" id="UP000032067"/>
    </source>
</evidence>
<name>A0A0D0KZ13_VARPD</name>
<evidence type="ECO:0000256" key="2">
    <source>
        <dbReference type="ARBA" id="ARBA00023015"/>
    </source>
</evidence>
<comment type="caution">
    <text evidence="6">The sequence shown here is derived from an EMBL/GenBank/DDBJ whole genome shotgun (WGS) entry which is preliminary data.</text>
</comment>
<dbReference type="PRINTS" id="PR00039">
    <property type="entry name" value="HTHLYSR"/>
</dbReference>
<reference evidence="6 7" key="1">
    <citation type="submission" date="2014-12" db="EMBL/GenBank/DDBJ databases">
        <title>16Stimator: statistical estimation of ribosomal gene copy numbers from draft genome assemblies.</title>
        <authorList>
            <person name="Perisin M.A."/>
            <person name="Vetter M."/>
            <person name="Gilbert J.A."/>
            <person name="Bergelson J."/>
        </authorList>
    </citation>
    <scope>NUCLEOTIDE SEQUENCE [LARGE SCALE GENOMIC DNA]</scope>
    <source>
        <strain evidence="6 7">MEDvA23</strain>
    </source>
</reference>
<dbReference type="Pfam" id="PF00126">
    <property type="entry name" value="HTH_1"/>
    <property type="match status" value="1"/>
</dbReference>
<dbReference type="InterPro" id="IPR036390">
    <property type="entry name" value="WH_DNA-bd_sf"/>
</dbReference>
<dbReference type="EMBL" id="JXQQ01000033">
    <property type="protein sequence ID" value="KIQ31397.1"/>
    <property type="molecule type" value="Genomic_DNA"/>
</dbReference>
<dbReference type="GO" id="GO:0043565">
    <property type="term" value="F:sequence-specific DNA binding"/>
    <property type="evidence" value="ECO:0007669"/>
    <property type="project" value="TreeGrafter"/>
</dbReference>
<dbReference type="InterPro" id="IPR005119">
    <property type="entry name" value="LysR_subst-bd"/>
</dbReference>
<dbReference type="Proteomes" id="UP000032067">
    <property type="component" value="Unassembled WGS sequence"/>
</dbReference>
<dbReference type="InterPro" id="IPR000847">
    <property type="entry name" value="LysR_HTH_N"/>
</dbReference>
<evidence type="ECO:0000259" key="5">
    <source>
        <dbReference type="PROSITE" id="PS50931"/>
    </source>
</evidence>
<dbReference type="InterPro" id="IPR058163">
    <property type="entry name" value="LysR-type_TF_proteobact-type"/>
</dbReference>
<dbReference type="PANTHER" id="PTHR30537">
    <property type="entry name" value="HTH-TYPE TRANSCRIPTIONAL REGULATOR"/>
    <property type="match status" value="1"/>
</dbReference>
<dbReference type="OrthoDB" id="9072091at2"/>
<evidence type="ECO:0000256" key="4">
    <source>
        <dbReference type="ARBA" id="ARBA00023163"/>
    </source>
</evidence>
<protein>
    <submittedName>
        <fullName evidence="6">LysR family transcriptional regulator</fullName>
    </submittedName>
</protein>
<dbReference type="GO" id="GO:0006351">
    <property type="term" value="P:DNA-templated transcription"/>
    <property type="evidence" value="ECO:0007669"/>
    <property type="project" value="TreeGrafter"/>
</dbReference>
<dbReference type="AlphaFoldDB" id="A0A0D0KZ13"/>
<keyword evidence="3" id="KW-0238">DNA-binding</keyword>